<reference evidence="2 3" key="1">
    <citation type="submission" date="2015-04" db="EMBL/GenBank/DDBJ databases">
        <title>The draft genome sequence of Fusarium langsethiae, a T-2/HT-2 mycotoxin producer.</title>
        <authorList>
            <person name="Lysoe E."/>
            <person name="Divon H.H."/>
            <person name="Terzi V."/>
            <person name="Orru L."/>
            <person name="Lamontanara A."/>
            <person name="Kolseth A.-K."/>
            <person name="Frandsen R.J."/>
            <person name="Nielsen K."/>
            <person name="Thrane U."/>
        </authorList>
    </citation>
    <scope>NUCLEOTIDE SEQUENCE [LARGE SCALE GENOMIC DNA]</scope>
    <source>
        <strain evidence="2 3">Fl201059</strain>
    </source>
</reference>
<feature type="compositionally biased region" description="Basic and acidic residues" evidence="1">
    <location>
        <begin position="278"/>
        <end position="289"/>
    </location>
</feature>
<accession>A0A0N0DAJ5</accession>
<protein>
    <submittedName>
        <fullName evidence="2">Vegetative incompatibility protein het-e-1</fullName>
    </submittedName>
</protein>
<evidence type="ECO:0000256" key="1">
    <source>
        <dbReference type="SAM" id="MobiDB-lite"/>
    </source>
</evidence>
<proteinExistence type="predicted"/>
<feature type="region of interest" description="Disordered" evidence="1">
    <location>
        <begin position="88"/>
        <end position="128"/>
    </location>
</feature>
<evidence type="ECO:0000313" key="2">
    <source>
        <dbReference type="EMBL" id="KPA35434.1"/>
    </source>
</evidence>
<sequence length="378" mass="41987">MVGSALTASLLTPGSSVAQDKLEKLTMIDREKLSRQVARAPSPKQKITGWCTISTGFASVVVNFSCEQHILKKQLDAEQAVEDRIVREDRASKMRSEMRDHEAGSKENVSATEQSEEKEEQVSSSKPTKEEQTIVRIIDFIQEHQLQLIAGEWVLARFSGAPGAKWFLCYLELGSTHSLYGHRIATTEIDFANSAVEAGLVNAWQTYMGRKKRKMCNILSTYIKSFESAGKSQERLSKSSAIAEQNYARLVDAGNQSLERVISFRSSTSTLKQPLLDGTKDEGAKYEKDVDSDDDDKGGLFDNLLDQGKEAAMALGDFTVLAAFEKICEMHAKHLDKYLATSVLKKTPTSLQTAVESVDENKGFLPAMFHSSQRVHMF</sequence>
<keyword evidence="3" id="KW-1185">Reference proteome</keyword>
<dbReference type="EMBL" id="JXCE01001132">
    <property type="protein sequence ID" value="KPA35434.1"/>
    <property type="molecule type" value="Genomic_DNA"/>
</dbReference>
<evidence type="ECO:0000313" key="3">
    <source>
        <dbReference type="Proteomes" id="UP000037904"/>
    </source>
</evidence>
<comment type="caution">
    <text evidence="2">The sequence shown here is derived from an EMBL/GenBank/DDBJ whole genome shotgun (WGS) entry which is preliminary data.</text>
</comment>
<feature type="region of interest" description="Disordered" evidence="1">
    <location>
        <begin position="273"/>
        <end position="293"/>
    </location>
</feature>
<feature type="compositionally biased region" description="Basic and acidic residues" evidence="1">
    <location>
        <begin position="88"/>
        <end position="105"/>
    </location>
</feature>
<organism evidence="2 3">
    <name type="scientific">Fusarium langsethiae</name>
    <dbReference type="NCBI Taxonomy" id="179993"/>
    <lineage>
        <taxon>Eukaryota</taxon>
        <taxon>Fungi</taxon>
        <taxon>Dikarya</taxon>
        <taxon>Ascomycota</taxon>
        <taxon>Pezizomycotina</taxon>
        <taxon>Sordariomycetes</taxon>
        <taxon>Hypocreomycetidae</taxon>
        <taxon>Hypocreales</taxon>
        <taxon>Nectriaceae</taxon>
        <taxon>Fusarium</taxon>
    </lineage>
</organism>
<dbReference type="AlphaFoldDB" id="A0A0N0DAJ5"/>
<name>A0A0N0DAJ5_FUSLA</name>
<gene>
    <name evidence="2" type="ORF">FLAG1_11863</name>
</gene>
<dbReference type="Proteomes" id="UP000037904">
    <property type="component" value="Unassembled WGS sequence"/>
</dbReference>